<dbReference type="Gene3D" id="3.40.50.300">
    <property type="entry name" value="P-loop containing nucleotide triphosphate hydrolases"/>
    <property type="match status" value="1"/>
</dbReference>
<accession>A0A0A2XR17</accession>
<keyword evidence="2 11" id="KW-0808">Transferase</keyword>
<dbReference type="NCBIfam" id="TIGR02397">
    <property type="entry name" value="dnaX_nterm"/>
    <property type="match status" value="1"/>
</dbReference>
<dbReference type="FunFam" id="1.10.8.60:FF:000013">
    <property type="entry name" value="DNA polymerase III subunit gamma/tau"/>
    <property type="match status" value="1"/>
</dbReference>
<evidence type="ECO:0000256" key="2">
    <source>
        <dbReference type="ARBA" id="ARBA00022679"/>
    </source>
</evidence>
<feature type="region of interest" description="Disordered" evidence="12">
    <location>
        <begin position="372"/>
        <end position="404"/>
    </location>
</feature>
<comment type="catalytic activity">
    <reaction evidence="10 11">
        <text>DNA(n) + a 2'-deoxyribonucleoside 5'-triphosphate = DNA(n+1) + diphosphate</text>
        <dbReference type="Rhea" id="RHEA:22508"/>
        <dbReference type="Rhea" id="RHEA-COMP:17339"/>
        <dbReference type="Rhea" id="RHEA-COMP:17340"/>
        <dbReference type="ChEBI" id="CHEBI:33019"/>
        <dbReference type="ChEBI" id="CHEBI:61560"/>
        <dbReference type="ChEBI" id="CHEBI:173112"/>
        <dbReference type="EC" id="2.7.7.7"/>
    </reaction>
</comment>
<dbReference type="EC" id="2.7.7.7" evidence="11"/>
<reference evidence="14 15" key="1">
    <citation type="submission" date="2014-08" db="EMBL/GenBank/DDBJ databases">
        <title>Chaperone-usher fimbriae in a diverse selection of Gallibacterium genomes.</title>
        <authorList>
            <person name="Kudirkiene E."/>
            <person name="Bager R.J."/>
            <person name="Johnson T.J."/>
            <person name="Bojesen A.M."/>
        </authorList>
    </citation>
    <scope>NUCLEOTIDE SEQUENCE [LARGE SCALE GENOMIC DNA]</scope>
    <source>
        <strain evidence="14 15">20558/3kl.</strain>
    </source>
</reference>
<evidence type="ECO:0000259" key="13">
    <source>
        <dbReference type="SMART" id="SM00382"/>
    </source>
</evidence>
<gene>
    <name evidence="11" type="primary">dnaX</name>
    <name evidence="14" type="ORF">JP32_02910</name>
</gene>
<dbReference type="Gene3D" id="1.10.8.60">
    <property type="match status" value="1"/>
</dbReference>
<dbReference type="Pfam" id="PF12170">
    <property type="entry name" value="DNA_pol3_tau_5"/>
    <property type="match status" value="1"/>
</dbReference>
<comment type="function">
    <text evidence="11">DNA polymerase III is a complex, multichain enzyme responsible for most of the replicative synthesis in bacteria. This DNA polymerase also exhibits 3' to 5' exonuclease activity.</text>
</comment>
<keyword evidence="9 11" id="KW-0239">DNA-directed DNA polymerase</keyword>
<evidence type="ECO:0000256" key="5">
    <source>
        <dbReference type="ARBA" id="ARBA00022723"/>
    </source>
</evidence>
<dbReference type="Pfam" id="PF12169">
    <property type="entry name" value="DNA_pol3_gamma3"/>
    <property type="match status" value="1"/>
</dbReference>
<dbReference type="GO" id="GO:0005524">
    <property type="term" value="F:ATP binding"/>
    <property type="evidence" value="ECO:0007669"/>
    <property type="project" value="UniProtKB-KW"/>
</dbReference>
<dbReference type="SUPFAM" id="SSF48019">
    <property type="entry name" value="post-AAA+ oligomerization domain-like"/>
    <property type="match status" value="1"/>
</dbReference>
<dbReference type="GO" id="GO:0046872">
    <property type="term" value="F:metal ion binding"/>
    <property type="evidence" value="ECO:0007669"/>
    <property type="project" value="UniProtKB-KW"/>
</dbReference>
<dbReference type="FunFam" id="1.20.272.10:FF:000003">
    <property type="entry name" value="DNA polymerase III subunit gamma/tau"/>
    <property type="match status" value="1"/>
</dbReference>
<dbReference type="InterPro" id="IPR021029">
    <property type="entry name" value="DNA_pol_III_tau_dom-5"/>
</dbReference>
<evidence type="ECO:0000256" key="12">
    <source>
        <dbReference type="SAM" id="MobiDB-lite"/>
    </source>
</evidence>
<dbReference type="RefSeq" id="WP_039083560.1">
    <property type="nucleotide sequence ID" value="NZ_JPXS01000014.1"/>
</dbReference>
<dbReference type="CDD" id="cd18137">
    <property type="entry name" value="HLD_clamp_pol_III_gamma_tau"/>
    <property type="match status" value="1"/>
</dbReference>
<dbReference type="Pfam" id="PF22608">
    <property type="entry name" value="DNAX_ATPase_lid"/>
    <property type="match status" value="1"/>
</dbReference>
<evidence type="ECO:0000256" key="1">
    <source>
        <dbReference type="ARBA" id="ARBA00006360"/>
    </source>
</evidence>
<evidence type="ECO:0000256" key="3">
    <source>
        <dbReference type="ARBA" id="ARBA00022695"/>
    </source>
</evidence>
<comment type="similarity">
    <text evidence="1 11">Belongs to the DnaX/STICHEL family.</text>
</comment>
<keyword evidence="5" id="KW-0479">Metal-binding</keyword>
<dbReference type="FunFam" id="3.40.50.300:FF:000014">
    <property type="entry name" value="DNA polymerase III subunit gamma/tau"/>
    <property type="match status" value="1"/>
</dbReference>
<dbReference type="Gene3D" id="1.20.272.10">
    <property type="match status" value="1"/>
</dbReference>
<evidence type="ECO:0000256" key="8">
    <source>
        <dbReference type="ARBA" id="ARBA00022840"/>
    </source>
</evidence>
<dbReference type="InterPro" id="IPR012763">
    <property type="entry name" value="DNA_pol_III_sug/sutau_N"/>
</dbReference>
<proteinExistence type="inferred from homology"/>
<dbReference type="SUPFAM" id="SSF52540">
    <property type="entry name" value="P-loop containing nucleoside triphosphate hydrolases"/>
    <property type="match status" value="1"/>
</dbReference>
<dbReference type="Pfam" id="PF13177">
    <property type="entry name" value="DNA_pol3_delta2"/>
    <property type="match status" value="1"/>
</dbReference>
<feature type="compositionally biased region" description="Acidic residues" evidence="12">
    <location>
        <begin position="537"/>
        <end position="550"/>
    </location>
</feature>
<dbReference type="AlphaFoldDB" id="A0A0A2XR17"/>
<comment type="subunit">
    <text evidence="11">DNA polymerase III contains a core (composed of alpha, epsilon and theta chains) that associates with a tau subunit. This core dimerizes to form the POLIII' complex. PolIII' associates with the gamma complex (composed of gamma, delta, delta', psi and chi chains) and with the beta chain to form the complete DNA polymerase III complex.</text>
</comment>
<dbReference type="GO" id="GO:0003887">
    <property type="term" value="F:DNA-directed DNA polymerase activity"/>
    <property type="evidence" value="ECO:0007669"/>
    <property type="project" value="UniProtKB-KW"/>
</dbReference>
<dbReference type="EMBL" id="JPXS01000014">
    <property type="protein sequence ID" value="KGQ33427.1"/>
    <property type="molecule type" value="Genomic_DNA"/>
</dbReference>
<dbReference type="GO" id="GO:0009360">
    <property type="term" value="C:DNA polymerase III complex"/>
    <property type="evidence" value="ECO:0007669"/>
    <property type="project" value="InterPro"/>
</dbReference>
<dbReference type="InterPro" id="IPR038249">
    <property type="entry name" value="PolIII_tau_V_sf"/>
</dbReference>
<dbReference type="InterPro" id="IPR022754">
    <property type="entry name" value="DNA_pol_III_gamma-3"/>
</dbReference>
<keyword evidence="8 11" id="KW-0067">ATP-binding</keyword>
<evidence type="ECO:0000256" key="9">
    <source>
        <dbReference type="ARBA" id="ARBA00022932"/>
    </source>
</evidence>
<keyword evidence="6 11" id="KW-0547">Nucleotide-binding</keyword>
<evidence type="ECO:0000256" key="6">
    <source>
        <dbReference type="ARBA" id="ARBA00022741"/>
    </source>
</evidence>
<comment type="caution">
    <text evidence="14">The sequence shown here is derived from an EMBL/GenBank/DDBJ whole genome shotgun (WGS) entry which is preliminary data.</text>
</comment>
<dbReference type="NCBIfam" id="NF005942">
    <property type="entry name" value="PRK07994.1"/>
    <property type="match status" value="1"/>
</dbReference>
<feature type="compositionally biased region" description="Polar residues" evidence="12">
    <location>
        <begin position="424"/>
        <end position="439"/>
    </location>
</feature>
<dbReference type="InterPro" id="IPR008921">
    <property type="entry name" value="DNA_pol3_clamp-load_cplx_C"/>
</dbReference>
<name>A0A0A2XR17_9PAST</name>
<feature type="compositionally biased region" description="Low complexity" evidence="12">
    <location>
        <begin position="383"/>
        <end position="395"/>
    </location>
</feature>
<dbReference type="Proteomes" id="UP000030526">
    <property type="component" value="Unassembled WGS sequence"/>
</dbReference>
<dbReference type="GO" id="GO:0006261">
    <property type="term" value="P:DNA-templated DNA replication"/>
    <property type="evidence" value="ECO:0007669"/>
    <property type="project" value="TreeGrafter"/>
</dbReference>
<protein>
    <recommendedName>
        <fullName evidence="11">DNA polymerase III subunit gamma/tau</fullName>
        <ecNumber evidence="11">2.7.7.7</ecNumber>
    </recommendedName>
</protein>
<feature type="domain" description="AAA+ ATPase" evidence="13">
    <location>
        <begin position="37"/>
        <end position="178"/>
    </location>
</feature>
<dbReference type="NCBIfam" id="NF004046">
    <property type="entry name" value="PRK05563.1"/>
    <property type="match status" value="1"/>
</dbReference>
<feature type="region of interest" description="Disordered" evidence="12">
    <location>
        <begin position="424"/>
        <end position="443"/>
    </location>
</feature>
<organism evidence="14 15">
    <name type="scientific">Gallibacterium anatis</name>
    <dbReference type="NCBI Taxonomy" id="750"/>
    <lineage>
        <taxon>Bacteria</taxon>
        <taxon>Pseudomonadati</taxon>
        <taxon>Pseudomonadota</taxon>
        <taxon>Gammaproteobacteria</taxon>
        <taxon>Pasteurellales</taxon>
        <taxon>Pasteurellaceae</taxon>
        <taxon>Gallibacterium</taxon>
    </lineage>
</organism>
<dbReference type="GO" id="GO:0003677">
    <property type="term" value="F:DNA binding"/>
    <property type="evidence" value="ECO:0007669"/>
    <property type="project" value="InterPro"/>
</dbReference>
<evidence type="ECO:0000313" key="15">
    <source>
        <dbReference type="Proteomes" id="UP000030526"/>
    </source>
</evidence>
<dbReference type="Gene3D" id="3.30.300.150">
    <property type="entry name" value="DNA polymerase III, tau subunit, domain V"/>
    <property type="match status" value="1"/>
</dbReference>
<evidence type="ECO:0000256" key="4">
    <source>
        <dbReference type="ARBA" id="ARBA00022705"/>
    </source>
</evidence>
<dbReference type="InterPro" id="IPR003593">
    <property type="entry name" value="AAA+_ATPase"/>
</dbReference>
<dbReference type="PANTHER" id="PTHR11669:SF0">
    <property type="entry name" value="PROTEIN STICHEL-LIKE 2"/>
    <property type="match status" value="1"/>
</dbReference>
<evidence type="ECO:0000256" key="7">
    <source>
        <dbReference type="ARBA" id="ARBA00022833"/>
    </source>
</evidence>
<evidence type="ECO:0000256" key="11">
    <source>
        <dbReference type="RuleBase" id="RU364063"/>
    </source>
</evidence>
<evidence type="ECO:0000256" key="10">
    <source>
        <dbReference type="ARBA" id="ARBA00049244"/>
    </source>
</evidence>
<keyword evidence="4 11" id="KW-0235">DNA replication</keyword>
<dbReference type="SMART" id="SM00382">
    <property type="entry name" value="AAA"/>
    <property type="match status" value="1"/>
</dbReference>
<dbReference type="PANTHER" id="PTHR11669">
    <property type="entry name" value="REPLICATION FACTOR C / DNA POLYMERASE III GAMMA-TAU SUBUNIT"/>
    <property type="match status" value="1"/>
</dbReference>
<keyword evidence="3 11" id="KW-0548">Nucleotidyltransferase</keyword>
<evidence type="ECO:0000313" key="14">
    <source>
        <dbReference type="EMBL" id="KGQ33427.1"/>
    </source>
</evidence>
<dbReference type="InterPro" id="IPR027417">
    <property type="entry name" value="P-loop_NTPase"/>
</dbReference>
<feature type="region of interest" description="Disordered" evidence="12">
    <location>
        <begin position="524"/>
        <end position="552"/>
    </location>
</feature>
<dbReference type="CDD" id="cd00009">
    <property type="entry name" value="AAA"/>
    <property type="match status" value="1"/>
</dbReference>
<dbReference type="InterPro" id="IPR050238">
    <property type="entry name" value="DNA_Rep/Repair_Clamp_Loader"/>
</dbReference>
<sequence length="725" mass="81217">MSYQVLARKWRPDQFSDVVGQEHIIAALTNALNNQRLHHAYLFSGTRGVGKTSIARLFAKGLNCEKGITATPCGECENCRAIKEGNFIDLIEIDAASRTKVEDTRELLDNVQYKPVRGRFKIYLIDEVHMLSRHSFNALLKTLEEPPEYVKFLLATTDPQKLPITVLSRCIQFHLKALDADVIAAHLQKLLQKEHIDYQPQALMKIARAAQGSVRDALSLTDQAIALSNGNINVNDVNMMLGLLDNDKSIALLKALSQADGEQAMQVLNEIAQQGVDWERVLQEMAETLHQIAMLQFLPPNPEQADTALTLLAKNLSPEDVQFYYELMIKGREELSYSPDPRIGVEMTMLRALAFHPKRFSLSNEVIAVSPSATKPVEKSEKSSFSVQNSLSQSQRNEVPSVSINKESAANSCWKQVVQQIDAGESTTPVDSSQPQEMKSSAQQSLSILQAVSHLEQGQPAHMVLDDKEVVAHEKKKFEQFEQVENNATQTVNEVPPSIPVKQNSAAENSAFASNNVHNIEVAEHSSSLWEKADSTEANDDEESENESISEDYHWSWSDPSLALQGQAVKPSEIKQTLLKRYTPEVLEQVIALTAKQSKWSSDIEKMAVKGNSKGVLLKSVILEKTDDFLKLGLRPEAFNLLKTLDSAFITQALKDFYGHQMRIELDVYQGEQKTPFEIRNEIYQQLVVQAQQNLQQDRVLQDFMQQFDAQITLDSVRPTGKTGH</sequence>
<dbReference type="InterPro" id="IPR045085">
    <property type="entry name" value="HLD_clamp_pol_III_gamma_tau"/>
</dbReference>
<keyword evidence="7" id="KW-0862">Zinc</keyword>